<evidence type="ECO:0000313" key="1">
    <source>
        <dbReference type="EMBL" id="MCB4808746.1"/>
    </source>
</evidence>
<keyword evidence="1" id="KW-0489">Methyltransferase</keyword>
<keyword evidence="1" id="KW-0808">Transferase</keyword>
<dbReference type="InterPro" id="IPR029063">
    <property type="entry name" value="SAM-dependent_MTases_sf"/>
</dbReference>
<gene>
    <name evidence="1" type="ORF">LG651_10835</name>
</gene>
<reference evidence="1" key="1">
    <citation type="submission" date="2021-10" db="EMBL/GenBank/DDBJ databases">
        <title>Tamlana sargassums sp. nov., and Tamlana laminarinivorans sp. nov., two new bacteria isolated from the brown alga.</title>
        <authorList>
            <person name="Li J."/>
        </authorList>
    </citation>
    <scope>NUCLEOTIDE SEQUENCE</scope>
    <source>
        <strain evidence="1">62-3</strain>
    </source>
</reference>
<dbReference type="Gene3D" id="3.40.50.150">
    <property type="entry name" value="Vaccinia Virus protein VP39"/>
    <property type="match status" value="1"/>
</dbReference>
<dbReference type="AlphaFoldDB" id="A0A9X1L7D1"/>
<protein>
    <submittedName>
        <fullName evidence="1">Class I SAM-dependent methyltransferase</fullName>
    </submittedName>
</protein>
<dbReference type="RefSeq" id="WP_226696147.1">
    <property type="nucleotide sequence ID" value="NZ_JAJAPX010000004.1"/>
</dbReference>
<comment type="caution">
    <text evidence="1">The sequence shown here is derived from an EMBL/GenBank/DDBJ whole genome shotgun (WGS) entry which is preliminary data.</text>
</comment>
<proteinExistence type="predicted"/>
<dbReference type="EMBL" id="JAJAPX010000004">
    <property type="protein sequence ID" value="MCB4808746.1"/>
    <property type="molecule type" value="Genomic_DNA"/>
</dbReference>
<accession>A0A9X1L7D1</accession>
<dbReference type="Pfam" id="PF13578">
    <property type="entry name" value="Methyltransf_24"/>
    <property type="match status" value="1"/>
</dbReference>
<sequence>MSYQILQYIKFLLKSTNQHGVHSPFVYNLVTQCFYNKTKYTDYKTILNYRKALLKNNNILNVTDFGAGSHTFKTSERKISEMAKYAGSTLKRAKLLYKICKYFKPDNILEIGTSLGISTHAMSLGNSKSKITSLEGCPNISQFTSNLLNNNNVNIDTGNFSETLKTQDNKPLDLVFFDGNHQKEATISYFESLIETAHNDSVFIFDDIYWSKGMTEAWEIIKQHPKVTVTIDTFFWGFVFFRKEQVKQHFTIRL</sequence>
<dbReference type="Proteomes" id="UP001139286">
    <property type="component" value="Unassembled WGS sequence"/>
</dbReference>
<dbReference type="SUPFAM" id="SSF53335">
    <property type="entry name" value="S-adenosyl-L-methionine-dependent methyltransferases"/>
    <property type="match status" value="1"/>
</dbReference>
<dbReference type="GO" id="GO:0008168">
    <property type="term" value="F:methyltransferase activity"/>
    <property type="evidence" value="ECO:0007669"/>
    <property type="project" value="UniProtKB-KW"/>
</dbReference>
<dbReference type="GO" id="GO:0032259">
    <property type="term" value="P:methylation"/>
    <property type="evidence" value="ECO:0007669"/>
    <property type="project" value="UniProtKB-KW"/>
</dbReference>
<name>A0A9X1L7D1_9FLAO</name>
<organism evidence="1 2">
    <name type="scientific">Neotamlana sargassicola</name>
    <dbReference type="NCBI Taxonomy" id="2883125"/>
    <lineage>
        <taxon>Bacteria</taxon>
        <taxon>Pseudomonadati</taxon>
        <taxon>Bacteroidota</taxon>
        <taxon>Flavobacteriia</taxon>
        <taxon>Flavobacteriales</taxon>
        <taxon>Flavobacteriaceae</taxon>
        <taxon>Neotamlana</taxon>
    </lineage>
</organism>
<evidence type="ECO:0000313" key="2">
    <source>
        <dbReference type="Proteomes" id="UP001139286"/>
    </source>
</evidence>
<keyword evidence="2" id="KW-1185">Reference proteome</keyword>